<feature type="chain" id="PRO_5041640722" description="Fibronectin type III-like domain-containing protein" evidence="7">
    <location>
        <begin position="31"/>
        <end position="776"/>
    </location>
</feature>
<dbReference type="Pfam" id="PF14310">
    <property type="entry name" value="Fn3-like"/>
    <property type="match status" value="1"/>
</dbReference>
<organism evidence="9 10">
    <name type="scientific">Sphenostylis stenocarpa</name>
    <dbReference type="NCBI Taxonomy" id="92480"/>
    <lineage>
        <taxon>Eukaryota</taxon>
        <taxon>Viridiplantae</taxon>
        <taxon>Streptophyta</taxon>
        <taxon>Embryophyta</taxon>
        <taxon>Tracheophyta</taxon>
        <taxon>Spermatophyta</taxon>
        <taxon>Magnoliopsida</taxon>
        <taxon>eudicotyledons</taxon>
        <taxon>Gunneridae</taxon>
        <taxon>Pentapetalae</taxon>
        <taxon>rosids</taxon>
        <taxon>fabids</taxon>
        <taxon>Fabales</taxon>
        <taxon>Fabaceae</taxon>
        <taxon>Papilionoideae</taxon>
        <taxon>50 kb inversion clade</taxon>
        <taxon>NPAAA clade</taxon>
        <taxon>indigoferoid/millettioid clade</taxon>
        <taxon>Phaseoleae</taxon>
        <taxon>Sphenostylis</taxon>
    </lineage>
</organism>
<comment type="subcellular location">
    <subcellularLocation>
        <location evidence="1">Secreted</location>
    </subcellularLocation>
</comment>
<dbReference type="SMART" id="SM01217">
    <property type="entry name" value="Fn3_like"/>
    <property type="match status" value="1"/>
</dbReference>
<keyword evidence="6" id="KW-0326">Glycosidase</keyword>
<accession>A0AA86VKF1</accession>
<dbReference type="Pfam" id="PF00933">
    <property type="entry name" value="Glyco_hydro_3"/>
    <property type="match status" value="1"/>
</dbReference>
<dbReference type="GO" id="GO:0048046">
    <property type="term" value="C:apoplast"/>
    <property type="evidence" value="ECO:0007669"/>
    <property type="project" value="TreeGrafter"/>
</dbReference>
<dbReference type="InterPro" id="IPR036881">
    <property type="entry name" value="Glyco_hydro_3_C_sf"/>
</dbReference>
<evidence type="ECO:0000256" key="4">
    <source>
        <dbReference type="ARBA" id="ARBA00022801"/>
    </source>
</evidence>
<evidence type="ECO:0000256" key="2">
    <source>
        <dbReference type="ARBA" id="ARBA00022525"/>
    </source>
</evidence>
<dbReference type="GO" id="GO:0031222">
    <property type="term" value="P:arabinan catabolic process"/>
    <property type="evidence" value="ECO:0007669"/>
    <property type="project" value="TreeGrafter"/>
</dbReference>
<keyword evidence="3 7" id="KW-0732">Signal</keyword>
<dbReference type="FunFam" id="3.20.20.300:FF:000004">
    <property type="entry name" value="probable beta-D-xylosidase 7"/>
    <property type="match status" value="1"/>
</dbReference>
<evidence type="ECO:0000259" key="8">
    <source>
        <dbReference type="SMART" id="SM01217"/>
    </source>
</evidence>
<keyword evidence="5" id="KW-0325">Glycoprotein</keyword>
<sequence>MASGNDAKTKLLAIALVLCVALSFPGEGEGRVPFACDPGNGLTRGFKFCNTHLPLHVRVQDLIARLTLPEKIRLVVNNAIAVPRLGIQGYEWWSEALHGVSNVGPGTKFGGAFPGATMFPQVITTAASFNQSLWREIGRVVSDEARAMYNGGQAGLTYWSPNVNIFRDPRWGRGQETPGEDPTLAAKYAASYVRGLQGDGAGNRLKVAACCKHYTAYDLDNWNGVDRFHFNAKVSKQDLEDTYDVPFKACVLEGEVASVMCSYNQVNGKPTCADPDLLRNTIRGQWRLNGYIVSDCDSVGVFYDSQHYTRTPEEAAAEAIKAGLDLDCGPFLAIHTDAAIRKGLISENDLNLALANLITVQMRLGMFDGEPSAQPYGNLGPRDVCTPAHQQLALQAARESIVLLQNRGNSLPLSPARIRTVGVIGPNSEATVTMIGNYAGVACGYTSPLQGIARYVKTAHQAGCRGVACTGNELFGAAETVARQADATVLVMGLDQSVEAETRDRVRLLLPGLQQELVARVARAARGPVILVIMSGGPVDISFAVNDPKISGILWVGYPGQAGGTAIADVIFGQTNPGGRLPMTWYPEGYLSKVPMTNMDMRPNPATGYPGRTYRFYKGPVVFPFGHGLSYSRFTHTLAIAPKQVSVSLTALQPFSNSTLSSEAVRVSHANCDDTLEMEFHVDVRNEGSMDGAHTLLVFTKPPRGKWSQIKQLVNFQKTHVPAGSKQRVKVGVHVCKHLSVVDQFGIRRIPTGQHELHIGDLKHSISVQNTHQINN</sequence>
<dbReference type="Gene3D" id="2.60.40.10">
    <property type="entry name" value="Immunoglobulins"/>
    <property type="match status" value="1"/>
</dbReference>
<dbReference type="PANTHER" id="PTHR42721">
    <property type="entry name" value="SUGAR HYDROLASE-RELATED"/>
    <property type="match status" value="1"/>
</dbReference>
<dbReference type="InterPro" id="IPR036962">
    <property type="entry name" value="Glyco_hydro_3_N_sf"/>
</dbReference>
<keyword evidence="4" id="KW-0378">Hydrolase</keyword>
<dbReference type="SUPFAM" id="SSF52279">
    <property type="entry name" value="Beta-D-glucan exohydrolase, C-terminal domain"/>
    <property type="match status" value="1"/>
</dbReference>
<evidence type="ECO:0000256" key="1">
    <source>
        <dbReference type="ARBA" id="ARBA00004613"/>
    </source>
</evidence>
<gene>
    <name evidence="9" type="ORF">AYBTSS11_LOCUS19686</name>
</gene>
<reference evidence="9" key="1">
    <citation type="submission" date="2023-10" db="EMBL/GenBank/DDBJ databases">
        <authorList>
            <person name="Domelevo Entfellner J.-B."/>
        </authorList>
    </citation>
    <scope>NUCLEOTIDE SEQUENCE</scope>
</reference>
<proteinExistence type="predicted"/>
<keyword evidence="2" id="KW-0964">Secreted</keyword>
<dbReference type="Gene3D" id="3.20.20.300">
    <property type="entry name" value="Glycoside hydrolase, family 3, N-terminal domain"/>
    <property type="match status" value="1"/>
</dbReference>
<evidence type="ECO:0000313" key="10">
    <source>
        <dbReference type="Proteomes" id="UP001189624"/>
    </source>
</evidence>
<dbReference type="Gramene" id="rna-AYBTSS11_LOCUS19686">
    <property type="protein sequence ID" value="CAJ1963274.1"/>
    <property type="gene ID" value="gene-AYBTSS11_LOCUS19686"/>
</dbReference>
<dbReference type="FunFam" id="3.40.50.1700:FF:000001">
    <property type="entry name" value="probable beta-D-xylosidase 2"/>
    <property type="match status" value="1"/>
</dbReference>
<dbReference type="GO" id="GO:0009044">
    <property type="term" value="F:xylan 1,4-beta-xylosidase activity"/>
    <property type="evidence" value="ECO:0007669"/>
    <property type="project" value="InterPro"/>
</dbReference>
<evidence type="ECO:0000256" key="6">
    <source>
        <dbReference type="ARBA" id="ARBA00023295"/>
    </source>
</evidence>
<dbReference type="InterPro" id="IPR001764">
    <property type="entry name" value="Glyco_hydro_3_N"/>
</dbReference>
<dbReference type="GO" id="GO:0045493">
    <property type="term" value="P:xylan catabolic process"/>
    <property type="evidence" value="ECO:0007669"/>
    <property type="project" value="InterPro"/>
</dbReference>
<protein>
    <recommendedName>
        <fullName evidence="8">Fibronectin type III-like domain-containing protein</fullName>
    </recommendedName>
</protein>
<dbReference type="AlphaFoldDB" id="A0AA86VKF1"/>
<evidence type="ECO:0000313" key="9">
    <source>
        <dbReference type="EMBL" id="CAJ1963274.1"/>
    </source>
</evidence>
<dbReference type="EMBL" id="OY731403">
    <property type="protein sequence ID" value="CAJ1963274.1"/>
    <property type="molecule type" value="Genomic_DNA"/>
</dbReference>
<dbReference type="SUPFAM" id="SSF51445">
    <property type="entry name" value="(Trans)glycosidases"/>
    <property type="match status" value="1"/>
</dbReference>
<dbReference type="InterPro" id="IPR044993">
    <property type="entry name" value="BXL"/>
</dbReference>
<feature type="domain" description="Fibronectin type III-like" evidence="8">
    <location>
        <begin position="694"/>
        <end position="763"/>
    </location>
</feature>
<evidence type="ECO:0000256" key="3">
    <source>
        <dbReference type="ARBA" id="ARBA00022729"/>
    </source>
</evidence>
<dbReference type="PRINTS" id="PR00133">
    <property type="entry name" value="GLHYDRLASE3"/>
</dbReference>
<dbReference type="GO" id="GO:0046556">
    <property type="term" value="F:alpha-L-arabinofuranosidase activity"/>
    <property type="evidence" value="ECO:0007669"/>
    <property type="project" value="TreeGrafter"/>
</dbReference>
<dbReference type="Pfam" id="PF01915">
    <property type="entry name" value="Glyco_hydro_3_C"/>
    <property type="match status" value="1"/>
</dbReference>
<name>A0AA86VKF1_9FABA</name>
<feature type="signal peptide" evidence="7">
    <location>
        <begin position="1"/>
        <end position="30"/>
    </location>
</feature>
<dbReference type="Proteomes" id="UP001189624">
    <property type="component" value="Chromosome 6"/>
</dbReference>
<dbReference type="Gene3D" id="3.40.50.1700">
    <property type="entry name" value="Glycoside hydrolase family 3 C-terminal domain"/>
    <property type="match status" value="1"/>
</dbReference>
<dbReference type="InterPro" id="IPR017853">
    <property type="entry name" value="GH"/>
</dbReference>
<evidence type="ECO:0000256" key="5">
    <source>
        <dbReference type="ARBA" id="ARBA00023180"/>
    </source>
</evidence>
<dbReference type="InterPro" id="IPR026891">
    <property type="entry name" value="Fn3-like"/>
</dbReference>
<dbReference type="PANTHER" id="PTHR42721:SF8">
    <property type="entry name" value="BETA-D-XYLOSIDASE 1"/>
    <property type="match status" value="1"/>
</dbReference>
<dbReference type="InterPro" id="IPR013783">
    <property type="entry name" value="Ig-like_fold"/>
</dbReference>
<keyword evidence="10" id="KW-1185">Reference proteome</keyword>
<dbReference type="InterPro" id="IPR002772">
    <property type="entry name" value="Glyco_hydro_3_C"/>
</dbReference>
<evidence type="ECO:0000256" key="7">
    <source>
        <dbReference type="SAM" id="SignalP"/>
    </source>
</evidence>